<dbReference type="Proteomes" id="UP000326702">
    <property type="component" value="Chromosome"/>
</dbReference>
<dbReference type="OrthoDB" id="9807503at2"/>
<evidence type="ECO:0000313" key="1">
    <source>
        <dbReference type="EMBL" id="QFU99468.1"/>
    </source>
</evidence>
<sequence>MSDGIRMSREQLENELAALREVGWTPDKVKAGSLHIDEVSGAYQFDEANDGEQTYADLAKDAGIPL</sequence>
<dbReference type="KEGG" id="lxl:KDY119_02999"/>
<gene>
    <name evidence="1" type="ORF">KDY119_02999</name>
</gene>
<name>A0A5P9QDB8_9MICO</name>
<dbReference type="EMBL" id="CP045529">
    <property type="protein sequence ID" value="QFU99468.1"/>
    <property type="molecule type" value="Genomic_DNA"/>
</dbReference>
<keyword evidence="2" id="KW-1185">Reference proteome</keyword>
<reference evidence="1 2" key="1">
    <citation type="submission" date="2019-10" db="EMBL/GenBank/DDBJ databases">
        <title>Genome sequence of Luteimicrobium xylanilyticum HY-24.</title>
        <authorList>
            <person name="Kim D.Y."/>
            <person name="Park H.-Y."/>
        </authorList>
    </citation>
    <scope>NUCLEOTIDE SEQUENCE [LARGE SCALE GENOMIC DNA]</scope>
    <source>
        <strain evidence="1 2">HY-24</strain>
    </source>
</reference>
<evidence type="ECO:0000313" key="2">
    <source>
        <dbReference type="Proteomes" id="UP000326702"/>
    </source>
</evidence>
<dbReference type="AlphaFoldDB" id="A0A5P9QDB8"/>
<protein>
    <submittedName>
        <fullName evidence="1">Uncharacterized protein</fullName>
    </submittedName>
</protein>
<organism evidence="1 2">
    <name type="scientific">Luteimicrobium xylanilyticum</name>
    <dbReference type="NCBI Taxonomy" id="1133546"/>
    <lineage>
        <taxon>Bacteria</taxon>
        <taxon>Bacillati</taxon>
        <taxon>Actinomycetota</taxon>
        <taxon>Actinomycetes</taxon>
        <taxon>Micrococcales</taxon>
        <taxon>Luteimicrobium</taxon>
    </lineage>
</organism>
<dbReference type="RefSeq" id="WP_148284022.1">
    <property type="nucleotide sequence ID" value="NZ_BAABIH010000008.1"/>
</dbReference>
<accession>A0A5P9QDB8</accession>
<proteinExistence type="predicted"/>